<dbReference type="Pfam" id="PF09721">
    <property type="entry name" value="Exosortase_EpsH"/>
    <property type="match status" value="1"/>
</dbReference>
<sequence length="449" mass="51068">MQAIANILRAPGGRIHGALALIMIVLIVGGYAYFNFDNQYYSFTLWLGLIFAPYIVRRVGTDPSRRWLWVALPLGLILCFRHSTSLFYFFCGFSVLYLLESTWGRLNNLPVFLMLLLSTLASQVAYIWSFPIRLQLSRWAADVLSVAGWEAVAQGNVIVLMGQEFSVDPACMGLSMLLTGSLLALFMLAHFERKLNRVFSVPEIMAYLSGVFLLLILANFTRLLALLVFGIMPDNPAHDAIGLFSLVVYVLLPFYFYLQLSLRKRDPQLEKTSLTPRRRSAMKWDLLAGASILVLLLCNGPKFQQPWVVPDQSIAEIELPGFRSELVEGGVLKLENDGALIYIKPGSKPFQATHDPRICWRGTGYEFTHIEKRAIGGELLYTAHLQKGNDRLYTAWWFDSGRERTVEEWHWRWTALSKGRKFRLVNVTALNPTELEREVLALRSIRLPD</sequence>
<dbReference type="EMBL" id="PDUD01000049">
    <property type="protein sequence ID" value="PHN01763.1"/>
    <property type="molecule type" value="Genomic_DNA"/>
</dbReference>
<evidence type="ECO:0000313" key="10">
    <source>
        <dbReference type="Proteomes" id="UP000223913"/>
    </source>
</evidence>
<dbReference type="NCBIfam" id="TIGR04476">
    <property type="entry name" value="exosort_XrtN"/>
    <property type="match status" value="1"/>
</dbReference>
<feature type="transmembrane region" description="Helical" evidence="8">
    <location>
        <begin position="40"/>
        <end position="56"/>
    </location>
</feature>
<evidence type="ECO:0000256" key="3">
    <source>
        <dbReference type="ARBA" id="ARBA00022670"/>
    </source>
</evidence>
<keyword evidence="4 8" id="KW-0812">Transmembrane</keyword>
<keyword evidence="2" id="KW-1003">Cell membrane</keyword>
<dbReference type="GO" id="GO:0005886">
    <property type="term" value="C:plasma membrane"/>
    <property type="evidence" value="ECO:0007669"/>
    <property type="project" value="UniProtKB-SubCell"/>
</dbReference>
<dbReference type="GO" id="GO:0006508">
    <property type="term" value="P:proteolysis"/>
    <property type="evidence" value="ECO:0007669"/>
    <property type="project" value="UniProtKB-KW"/>
</dbReference>
<feature type="transmembrane region" description="Helical" evidence="8">
    <location>
        <begin position="140"/>
        <end position="161"/>
    </location>
</feature>
<protein>
    <submittedName>
        <fullName evidence="9">Exosortase N</fullName>
    </submittedName>
</protein>
<reference evidence="9 10" key="1">
    <citation type="submission" date="2017-10" db="EMBL/GenBank/DDBJ databases">
        <title>The draft genome sequence of Lewinella nigricans NBRC 102662.</title>
        <authorList>
            <person name="Wang K."/>
        </authorList>
    </citation>
    <scope>NUCLEOTIDE SEQUENCE [LARGE SCALE GENOMIC DNA]</scope>
    <source>
        <strain evidence="9 10">NBRC 102662</strain>
    </source>
</reference>
<evidence type="ECO:0000256" key="1">
    <source>
        <dbReference type="ARBA" id="ARBA00004651"/>
    </source>
</evidence>
<proteinExistence type="predicted"/>
<keyword evidence="7 8" id="KW-0472">Membrane</keyword>
<dbReference type="InterPro" id="IPR019127">
    <property type="entry name" value="Exosortase"/>
</dbReference>
<feature type="transmembrane region" description="Helical" evidence="8">
    <location>
        <begin position="204"/>
        <end position="229"/>
    </location>
</feature>
<evidence type="ECO:0000313" key="9">
    <source>
        <dbReference type="EMBL" id="PHN01763.1"/>
    </source>
</evidence>
<dbReference type="OrthoDB" id="783041at2"/>
<dbReference type="NCBIfam" id="TIGR04178">
    <property type="entry name" value="exo_archaeo"/>
    <property type="match status" value="1"/>
</dbReference>
<evidence type="ECO:0000256" key="2">
    <source>
        <dbReference type="ARBA" id="ARBA00022475"/>
    </source>
</evidence>
<dbReference type="InterPro" id="IPR026392">
    <property type="entry name" value="Exo/Archaeosortase_dom"/>
</dbReference>
<dbReference type="AlphaFoldDB" id="A0A2D0N204"/>
<dbReference type="Proteomes" id="UP000223913">
    <property type="component" value="Unassembled WGS sequence"/>
</dbReference>
<evidence type="ECO:0000256" key="8">
    <source>
        <dbReference type="SAM" id="Phobius"/>
    </source>
</evidence>
<dbReference type="RefSeq" id="WP_099154809.1">
    <property type="nucleotide sequence ID" value="NZ_PDUD01000049.1"/>
</dbReference>
<evidence type="ECO:0000256" key="6">
    <source>
        <dbReference type="ARBA" id="ARBA00022989"/>
    </source>
</evidence>
<name>A0A2D0N204_FLAN2</name>
<comment type="subcellular location">
    <subcellularLocation>
        <location evidence="1">Cell membrane</location>
        <topology evidence="1">Multi-pass membrane protein</topology>
    </subcellularLocation>
</comment>
<feature type="transmembrane region" description="Helical" evidence="8">
    <location>
        <begin position="241"/>
        <end position="260"/>
    </location>
</feature>
<keyword evidence="5" id="KW-0378">Hydrolase</keyword>
<keyword evidence="10" id="KW-1185">Reference proteome</keyword>
<feature type="transmembrane region" description="Helical" evidence="8">
    <location>
        <begin position="12"/>
        <end position="34"/>
    </location>
</feature>
<evidence type="ECO:0000256" key="7">
    <source>
        <dbReference type="ARBA" id="ARBA00023136"/>
    </source>
</evidence>
<organism evidence="9 10">
    <name type="scientific">Flavilitoribacter nigricans (strain ATCC 23147 / DSM 23189 / NBRC 102662 / NCIMB 1420 / SS-2)</name>
    <name type="common">Lewinella nigricans</name>
    <dbReference type="NCBI Taxonomy" id="1122177"/>
    <lineage>
        <taxon>Bacteria</taxon>
        <taxon>Pseudomonadati</taxon>
        <taxon>Bacteroidota</taxon>
        <taxon>Saprospiria</taxon>
        <taxon>Saprospirales</taxon>
        <taxon>Lewinellaceae</taxon>
        <taxon>Flavilitoribacter</taxon>
    </lineage>
</organism>
<feature type="transmembrane region" description="Helical" evidence="8">
    <location>
        <begin position="111"/>
        <end position="128"/>
    </location>
</feature>
<evidence type="ECO:0000256" key="4">
    <source>
        <dbReference type="ARBA" id="ARBA00022692"/>
    </source>
</evidence>
<accession>A0A2D0N204</accession>
<evidence type="ECO:0000256" key="5">
    <source>
        <dbReference type="ARBA" id="ARBA00022801"/>
    </source>
</evidence>
<gene>
    <name evidence="9" type="primary">xrtN</name>
    <name evidence="9" type="ORF">CRP01_35335</name>
</gene>
<dbReference type="InterPro" id="IPR031006">
    <property type="entry name" value="Exosort_XrtN"/>
</dbReference>
<comment type="caution">
    <text evidence="9">The sequence shown here is derived from an EMBL/GenBank/DDBJ whole genome shotgun (WGS) entry which is preliminary data.</text>
</comment>
<keyword evidence="6 8" id="KW-1133">Transmembrane helix</keyword>
<keyword evidence="3" id="KW-0645">Protease</keyword>
<dbReference type="GO" id="GO:0008233">
    <property type="term" value="F:peptidase activity"/>
    <property type="evidence" value="ECO:0007669"/>
    <property type="project" value="UniProtKB-KW"/>
</dbReference>
<feature type="transmembrane region" description="Helical" evidence="8">
    <location>
        <begin position="173"/>
        <end position="192"/>
    </location>
</feature>
<feature type="transmembrane region" description="Helical" evidence="8">
    <location>
        <begin position="68"/>
        <end position="99"/>
    </location>
</feature>